<comment type="caution">
    <text evidence="2">The sequence shown here is derived from an EMBL/GenBank/DDBJ whole genome shotgun (WGS) entry which is preliminary data.</text>
</comment>
<dbReference type="InterPro" id="IPR007060">
    <property type="entry name" value="FtsL/DivIC"/>
</dbReference>
<accession>A0ABS6DWT4</accession>
<evidence type="ECO:0000256" key="1">
    <source>
        <dbReference type="SAM" id="Coils"/>
    </source>
</evidence>
<sequence length="93" mass="10974">MNLRKKFSGQYALLCIFAFFIIFTLVIGAIVQLQNIRDYKEKKMTLEYELSTTEKQLENIKSNKSYKNDAELEDLARNQLGMVKENEIIYLEK</sequence>
<gene>
    <name evidence="2" type="ORF">KQI20_07640</name>
</gene>
<feature type="coiled-coil region" evidence="1">
    <location>
        <begin position="36"/>
        <end position="63"/>
    </location>
</feature>
<name>A0ABS6DWT4_9FIRM</name>
<dbReference type="RefSeq" id="WP_216569437.1">
    <property type="nucleotide sequence ID" value="NZ_JAHLOQ010000018.1"/>
</dbReference>
<dbReference type="EMBL" id="JAHLOQ010000018">
    <property type="protein sequence ID" value="MBU5336310.1"/>
    <property type="molecule type" value="Genomic_DNA"/>
</dbReference>
<protein>
    <submittedName>
        <fullName evidence="2">Septum formation initiator family protein</fullName>
    </submittedName>
</protein>
<keyword evidence="1" id="KW-0175">Coiled coil</keyword>
<evidence type="ECO:0000313" key="3">
    <source>
        <dbReference type="Proteomes" id="UP001196301"/>
    </source>
</evidence>
<keyword evidence="3" id="KW-1185">Reference proteome</keyword>
<proteinExistence type="predicted"/>
<dbReference type="Pfam" id="PF04977">
    <property type="entry name" value="DivIC"/>
    <property type="match status" value="1"/>
</dbReference>
<evidence type="ECO:0000313" key="2">
    <source>
        <dbReference type="EMBL" id="MBU5336310.1"/>
    </source>
</evidence>
<dbReference type="Proteomes" id="UP001196301">
    <property type="component" value="Unassembled WGS sequence"/>
</dbReference>
<organism evidence="2 3">
    <name type="scientific">Intestinibacter bartlettii</name>
    <dbReference type="NCBI Taxonomy" id="261299"/>
    <lineage>
        <taxon>Bacteria</taxon>
        <taxon>Bacillati</taxon>
        <taxon>Bacillota</taxon>
        <taxon>Clostridia</taxon>
        <taxon>Peptostreptococcales</taxon>
        <taxon>Peptostreptococcaceae</taxon>
        <taxon>Intestinibacter</taxon>
    </lineage>
</organism>
<reference evidence="2 3" key="1">
    <citation type="submission" date="2021-06" db="EMBL/GenBank/DDBJ databases">
        <authorList>
            <person name="Sun Q."/>
            <person name="Li D."/>
        </authorList>
    </citation>
    <scope>NUCLEOTIDE SEQUENCE [LARGE SCALE GENOMIC DNA]</scope>
    <source>
        <strain evidence="2 3">N19</strain>
    </source>
</reference>